<proteinExistence type="predicted"/>
<name>A0A8J4EKP0_9ACTN</name>
<organism evidence="2 3">
    <name type="scientific">Actinocatenispora comari</name>
    <dbReference type="NCBI Taxonomy" id="2807577"/>
    <lineage>
        <taxon>Bacteria</taxon>
        <taxon>Bacillati</taxon>
        <taxon>Actinomycetota</taxon>
        <taxon>Actinomycetes</taxon>
        <taxon>Micromonosporales</taxon>
        <taxon>Micromonosporaceae</taxon>
        <taxon>Actinocatenispora</taxon>
    </lineage>
</organism>
<evidence type="ECO:0000313" key="3">
    <source>
        <dbReference type="Proteomes" id="UP000614996"/>
    </source>
</evidence>
<protein>
    <submittedName>
        <fullName evidence="2">Uncharacterized protein</fullName>
    </submittedName>
</protein>
<feature type="region of interest" description="Disordered" evidence="1">
    <location>
        <begin position="39"/>
        <end position="59"/>
    </location>
</feature>
<dbReference type="EMBL" id="BOPO01000049">
    <property type="protein sequence ID" value="GIL27591.1"/>
    <property type="molecule type" value="Genomic_DNA"/>
</dbReference>
<evidence type="ECO:0000313" key="2">
    <source>
        <dbReference type="EMBL" id="GIL27591.1"/>
    </source>
</evidence>
<sequence length="84" mass="8450">MCSGATYGCRVSGAIAIKSRVEQHAATIHGAESGAAALGAGSGSSLPGQNLTDQESSVPVSPEYTSVTFSFQVPSRVSSEAFTV</sequence>
<feature type="compositionally biased region" description="Polar residues" evidence="1">
    <location>
        <begin position="47"/>
        <end position="59"/>
    </location>
</feature>
<accession>A0A8J4EKP0</accession>
<evidence type="ECO:0000256" key="1">
    <source>
        <dbReference type="SAM" id="MobiDB-lite"/>
    </source>
</evidence>
<comment type="caution">
    <text evidence="2">The sequence shown here is derived from an EMBL/GenBank/DDBJ whole genome shotgun (WGS) entry which is preliminary data.</text>
</comment>
<gene>
    <name evidence="2" type="ORF">NUM_28450</name>
</gene>
<keyword evidence="3" id="KW-1185">Reference proteome</keyword>
<dbReference type="AlphaFoldDB" id="A0A8J4EKP0"/>
<reference evidence="3" key="1">
    <citation type="journal article" date="2021" name="Int. J. Syst. Evol. Microbiol.">
        <title>Actinocatenispora comari sp. nov., an endophytic actinomycete isolated from aerial parts of Comarum salesowianum.</title>
        <authorList>
            <person name="Oyunbileg N."/>
            <person name="Iizaka Y."/>
            <person name="Hamada M."/>
            <person name="Davaapurev B.O."/>
            <person name="Fukumoto A."/>
            <person name="Tsetseg B."/>
            <person name="Kato F."/>
            <person name="Tamura T."/>
            <person name="Batkhuu J."/>
            <person name="Anzai Y."/>
        </authorList>
    </citation>
    <scope>NUCLEOTIDE SEQUENCE [LARGE SCALE GENOMIC DNA]</scope>
    <source>
        <strain evidence="3">NUM-2625</strain>
    </source>
</reference>
<dbReference type="Proteomes" id="UP000614996">
    <property type="component" value="Unassembled WGS sequence"/>
</dbReference>